<feature type="domain" description="ADAMTS/ADAMTS-like cysteine-rich" evidence="4">
    <location>
        <begin position="5"/>
        <end position="47"/>
    </location>
</feature>
<dbReference type="PANTHER" id="PTHR13723:SF151">
    <property type="entry name" value="A DISINTEGRIN AND METALLOPROTEINASE WITH THROMBOSPONDIN MOTIFS 17"/>
    <property type="match status" value="1"/>
</dbReference>
<dbReference type="GO" id="GO:0005576">
    <property type="term" value="C:extracellular region"/>
    <property type="evidence" value="ECO:0007669"/>
    <property type="project" value="UniProtKB-SubCell"/>
</dbReference>
<evidence type="ECO:0000256" key="1">
    <source>
        <dbReference type="ARBA" id="ARBA00004613"/>
    </source>
</evidence>
<dbReference type="PRINTS" id="PR01857">
    <property type="entry name" value="ADAMTSFAMILY"/>
</dbReference>
<dbReference type="InterPro" id="IPR045371">
    <property type="entry name" value="ADAMTS_CR_3"/>
</dbReference>
<reference evidence="5" key="3">
    <citation type="submission" date="2025-09" db="UniProtKB">
        <authorList>
            <consortium name="Ensembl"/>
        </authorList>
    </citation>
    <scope>IDENTIFICATION</scope>
</reference>
<protein>
    <recommendedName>
        <fullName evidence="7">ADAM cysteine-rich domain-containing protein</fullName>
    </recommendedName>
</protein>
<reference evidence="6" key="1">
    <citation type="submission" date="2018-06" db="EMBL/GenBank/DDBJ databases">
        <title>Genome assembly of Danube salmon.</title>
        <authorList>
            <person name="Macqueen D.J."/>
            <person name="Gundappa M.K."/>
        </authorList>
    </citation>
    <scope>NUCLEOTIDE SEQUENCE [LARGE SCALE GENOMIC DNA]</scope>
</reference>
<name>A0A4W5QSG4_9TELE</name>
<keyword evidence="6" id="KW-1185">Reference proteome</keyword>
<evidence type="ECO:0000259" key="4">
    <source>
        <dbReference type="Pfam" id="PF19236"/>
    </source>
</evidence>
<evidence type="ECO:0000259" key="3">
    <source>
        <dbReference type="Pfam" id="PF05986"/>
    </source>
</evidence>
<dbReference type="PANTHER" id="PTHR13723">
    <property type="entry name" value="ADAMTS A DISINTEGRIN AND METALLOPROTEASE WITH THROMBOSPONDIN MOTIFS PROTEASE"/>
    <property type="match status" value="1"/>
</dbReference>
<evidence type="ECO:0000313" key="5">
    <source>
        <dbReference type="Ensembl" id="ENSHHUP00000076673.1"/>
    </source>
</evidence>
<comment type="subcellular location">
    <subcellularLocation>
        <location evidence="1">Secreted</location>
    </subcellularLocation>
</comment>
<dbReference type="AlphaFoldDB" id="A0A4W5QSG4"/>
<dbReference type="Pfam" id="PF19236">
    <property type="entry name" value="ADAMTS_CR_3"/>
    <property type="match status" value="1"/>
</dbReference>
<evidence type="ECO:0008006" key="7">
    <source>
        <dbReference type="Google" id="ProtNLM"/>
    </source>
</evidence>
<dbReference type="InterPro" id="IPR010294">
    <property type="entry name" value="ADAMTS_spacer1"/>
</dbReference>
<feature type="domain" description="ADAMTS/ADAMTS-like Spacer 1" evidence="3">
    <location>
        <begin position="50"/>
        <end position="87"/>
    </location>
</feature>
<dbReference type="GO" id="GO:0004222">
    <property type="term" value="F:metalloendopeptidase activity"/>
    <property type="evidence" value="ECO:0007669"/>
    <property type="project" value="TreeGrafter"/>
</dbReference>
<dbReference type="Pfam" id="PF05986">
    <property type="entry name" value="ADAMTS_spacer1"/>
    <property type="match status" value="1"/>
</dbReference>
<dbReference type="Ensembl" id="ENSHHUT00000079171.1">
    <property type="protein sequence ID" value="ENSHHUP00000076673.1"/>
    <property type="gene ID" value="ENSHHUG00000044848.1"/>
</dbReference>
<dbReference type="Gene3D" id="2.60.120.830">
    <property type="match status" value="1"/>
</dbReference>
<dbReference type="Proteomes" id="UP000314982">
    <property type="component" value="Unassembled WGS sequence"/>
</dbReference>
<dbReference type="GO" id="GO:0031012">
    <property type="term" value="C:extracellular matrix"/>
    <property type="evidence" value="ECO:0007669"/>
    <property type="project" value="TreeGrafter"/>
</dbReference>
<evidence type="ECO:0000256" key="2">
    <source>
        <dbReference type="ARBA" id="ARBA00022525"/>
    </source>
</evidence>
<accession>A0A4W5QSG4</accession>
<keyword evidence="2" id="KW-0964">Secreted</keyword>
<sequence>MDGTPCGPYESDLCVNGRCQKIGCDGIIGSSAREDRCGVCNGDGHSCKIVKGDFNHTKGRGYIEAAVIPVGARRIKVVEDKPSHSFLGKTDTHTHTHILLF</sequence>
<dbReference type="InterPro" id="IPR013273">
    <property type="entry name" value="ADAMTS/ADAMTS-like"/>
</dbReference>
<evidence type="ECO:0000313" key="6">
    <source>
        <dbReference type="Proteomes" id="UP000314982"/>
    </source>
</evidence>
<dbReference type="InterPro" id="IPR050439">
    <property type="entry name" value="ADAMTS_ADAMTS-like"/>
</dbReference>
<proteinExistence type="predicted"/>
<dbReference type="GO" id="GO:0006508">
    <property type="term" value="P:proteolysis"/>
    <property type="evidence" value="ECO:0007669"/>
    <property type="project" value="TreeGrafter"/>
</dbReference>
<dbReference type="GO" id="GO:0030198">
    <property type="term" value="P:extracellular matrix organization"/>
    <property type="evidence" value="ECO:0007669"/>
    <property type="project" value="InterPro"/>
</dbReference>
<organism evidence="5 6">
    <name type="scientific">Hucho hucho</name>
    <name type="common">huchen</name>
    <dbReference type="NCBI Taxonomy" id="62062"/>
    <lineage>
        <taxon>Eukaryota</taxon>
        <taxon>Metazoa</taxon>
        <taxon>Chordata</taxon>
        <taxon>Craniata</taxon>
        <taxon>Vertebrata</taxon>
        <taxon>Euteleostomi</taxon>
        <taxon>Actinopterygii</taxon>
        <taxon>Neopterygii</taxon>
        <taxon>Teleostei</taxon>
        <taxon>Protacanthopterygii</taxon>
        <taxon>Salmoniformes</taxon>
        <taxon>Salmonidae</taxon>
        <taxon>Salmoninae</taxon>
        <taxon>Hucho</taxon>
    </lineage>
</organism>
<reference evidence="5" key="2">
    <citation type="submission" date="2025-08" db="UniProtKB">
        <authorList>
            <consortium name="Ensembl"/>
        </authorList>
    </citation>
    <scope>IDENTIFICATION</scope>
</reference>
<dbReference type="GeneTree" id="ENSGT00940000161018"/>